<proteinExistence type="predicted"/>
<dbReference type="Gene3D" id="3.30.420.10">
    <property type="entry name" value="Ribonuclease H-like superfamily/Ribonuclease H"/>
    <property type="match status" value="1"/>
</dbReference>
<reference evidence="2" key="1">
    <citation type="journal article" date="2020" name="Nature">
        <title>Giant virus diversity and host interactions through global metagenomics.</title>
        <authorList>
            <person name="Schulz F."/>
            <person name="Roux S."/>
            <person name="Paez-Espino D."/>
            <person name="Jungbluth S."/>
            <person name="Walsh D.A."/>
            <person name="Denef V.J."/>
            <person name="McMahon K.D."/>
            <person name="Konstantinidis K.T."/>
            <person name="Eloe-Fadrosh E.A."/>
            <person name="Kyrpides N.C."/>
            <person name="Woyke T."/>
        </authorList>
    </citation>
    <scope>NUCLEOTIDE SEQUENCE</scope>
    <source>
        <strain evidence="2">GVMAG-M-3300023179-103</strain>
    </source>
</reference>
<dbReference type="InterPro" id="IPR036397">
    <property type="entry name" value="RNaseH_sf"/>
</dbReference>
<evidence type="ECO:0000259" key="1">
    <source>
        <dbReference type="Pfam" id="PF09159"/>
    </source>
</evidence>
<dbReference type="SUPFAM" id="SSF53098">
    <property type="entry name" value="Ribonuclease H-like"/>
    <property type="match status" value="2"/>
</dbReference>
<dbReference type="Pfam" id="PF09159">
    <property type="entry name" value="Ydc2-catalyt"/>
    <property type="match status" value="1"/>
</dbReference>
<dbReference type="InterPro" id="IPR012337">
    <property type="entry name" value="RNaseH-like_sf"/>
</dbReference>
<dbReference type="InterPro" id="IPR015242">
    <property type="entry name" value="Ydc2_cat"/>
</dbReference>
<name>A0A6C0DZ87_9ZZZZ</name>
<dbReference type="AlphaFoldDB" id="A0A6C0DZ87"/>
<evidence type="ECO:0000313" key="2">
    <source>
        <dbReference type="EMBL" id="QHT21660.1"/>
    </source>
</evidence>
<sequence>MAKILSFDVGIKNLAYCILDINNEKNTFEIKNWDIIDLTTNTVKYTCSHTNKNNVCDKKATKFIVENNINKYYCSIHSNKLPICMIDTIIPKFITSETQNKCMSCAKLSNDVYDKNYYCVIHKKKLLTKYTCKTPKCEKLIHKTLITDKQDEKLIGWCLDHYEKEYNSYIRKKLKSVSQNCNKISLANLCHTMYKKLDAIPEFSNVSKVFIENQPTFINPTMKTISAFLFSYFVNRTLREKTIYTIENIIFCAPSNKIKVAGSSGEKIIKEAKEEITYAITKDIAVKCCNELIKDDKKALELFNSHEKKDDMADAFLQGFIKSFGTPLPKHYEDKIKELNLTKKDKKKS</sequence>
<accession>A0A6C0DZ87</accession>
<dbReference type="GO" id="GO:0003676">
    <property type="term" value="F:nucleic acid binding"/>
    <property type="evidence" value="ECO:0007669"/>
    <property type="project" value="InterPro"/>
</dbReference>
<protein>
    <recommendedName>
        <fullName evidence="1">Mitochondrial resolvase Ydc2 catalytic domain-containing protein</fullName>
    </recommendedName>
</protein>
<feature type="domain" description="Mitochondrial resolvase Ydc2 catalytic" evidence="1">
    <location>
        <begin position="4"/>
        <end position="99"/>
    </location>
</feature>
<organism evidence="2">
    <name type="scientific">viral metagenome</name>
    <dbReference type="NCBI Taxonomy" id="1070528"/>
    <lineage>
        <taxon>unclassified sequences</taxon>
        <taxon>metagenomes</taxon>
        <taxon>organismal metagenomes</taxon>
    </lineage>
</organism>
<dbReference type="EMBL" id="MN739696">
    <property type="protein sequence ID" value="QHT21660.1"/>
    <property type="molecule type" value="Genomic_DNA"/>
</dbReference>